<evidence type="ECO:0000256" key="1">
    <source>
        <dbReference type="SAM" id="MobiDB-lite"/>
    </source>
</evidence>
<dbReference type="AlphaFoldDB" id="A0A165CLF9"/>
<dbReference type="GeneID" id="63819278"/>
<sequence>MTAVAIGAPVIVRDGGSSLPNRHFAALDSCLTSSQTRGAVVPSHLYMPLNHTTSVSALATTILPAVVWINYYQSPTIFSSTSYLFPAPSCTVISYSFCSKPLSRCTMHGCAHQQPVAHYLRLFSSNSSHRLHLHFSRITSRLHIPCRRRRYSMSHQPIDAYVLSMITISPPVKQCLPLTLQAVSHEWGYVNVEVTTAPLPTCASDTGPRPSYASINDRDSSASPPVVRLIVQIHIIDRHAAPPKHCLASFGIQALSTYKPSQP</sequence>
<dbReference type="RefSeq" id="XP_040760761.1">
    <property type="nucleotide sequence ID" value="XM_040902247.1"/>
</dbReference>
<protein>
    <submittedName>
        <fullName evidence="2">Uncharacterized protein</fullName>
    </submittedName>
</protein>
<keyword evidence="3" id="KW-1185">Reference proteome</keyword>
<feature type="region of interest" description="Disordered" evidence="1">
    <location>
        <begin position="203"/>
        <end position="222"/>
    </location>
</feature>
<evidence type="ECO:0000313" key="2">
    <source>
        <dbReference type="EMBL" id="KZT03021.1"/>
    </source>
</evidence>
<reference evidence="2 3" key="1">
    <citation type="journal article" date="2016" name="Mol. Biol. Evol.">
        <title>Comparative Genomics of Early-Diverging Mushroom-Forming Fungi Provides Insights into the Origins of Lignocellulose Decay Capabilities.</title>
        <authorList>
            <person name="Nagy L.G."/>
            <person name="Riley R."/>
            <person name="Tritt A."/>
            <person name="Adam C."/>
            <person name="Daum C."/>
            <person name="Floudas D."/>
            <person name="Sun H."/>
            <person name="Yadav J.S."/>
            <person name="Pangilinan J."/>
            <person name="Larsson K.H."/>
            <person name="Matsuura K."/>
            <person name="Barry K."/>
            <person name="Labutti K."/>
            <person name="Kuo R."/>
            <person name="Ohm R.A."/>
            <person name="Bhattacharya S.S."/>
            <person name="Shirouzu T."/>
            <person name="Yoshinaga Y."/>
            <person name="Martin F.M."/>
            <person name="Grigoriev I.V."/>
            <person name="Hibbett D.S."/>
        </authorList>
    </citation>
    <scope>NUCLEOTIDE SEQUENCE [LARGE SCALE GENOMIC DNA]</scope>
    <source>
        <strain evidence="2 3">93-53</strain>
    </source>
</reference>
<gene>
    <name evidence="2" type="ORF">LAESUDRAFT_380516</name>
</gene>
<dbReference type="Proteomes" id="UP000076871">
    <property type="component" value="Unassembled WGS sequence"/>
</dbReference>
<dbReference type="EMBL" id="KV427647">
    <property type="protein sequence ID" value="KZT03021.1"/>
    <property type="molecule type" value="Genomic_DNA"/>
</dbReference>
<evidence type="ECO:0000313" key="3">
    <source>
        <dbReference type="Proteomes" id="UP000076871"/>
    </source>
</evidence>
<dbReference type="InParanoid" id="A0A165CLF9"/>
<accession>A0A165CLF9</accession>
<name>A0A165CLF9_9APHY</name>
<proteinExistence type="predicted"/>
<organism evidence="2 3">
    <name type="scientific">Laetiporus sulphureus 93-53</name>
    <dbReference type="NCBI Taxonomy" id="1314785"/>
    <lineage>
        <taxon>Eukaryota</taxon>
        <taxon>Fungi</taxon>
        <taxon>Dikarya</taxon>
        <taxon>Basidiomycota</taxon>
        <taxon>Agaricomycotina</taxon>
        <taxon>Agaricomycetes</taxon>
        <taxon>Polyporales</taxon>
        <taxon>Laetiporus</taxon>
    </lineage>
</organism>